<dbReference type="STRING" id="1802701.A3A33_03660"/>
<evidence type="ECO:0000256" key="1">
    <source>
        <dbReference type="ARBA" id="ARBA00001946"/>
    </source>
</evidence>
<evidence type="ECO:0000313" key="7">
    <source>
        <dbReference type="EMBL" id="OGN29288.1"/>
    </source>
</evidence>
<dbReference type="AlphaFoldDB" id="A0A1F8GX95"/>
<comment type="cofactor">
    <cofactor evidence="1">
        <name>Mg(2+)</name>
        <dbReference type="ChEBI" id="CHEBI:18420"/>
    </cofactor>
</comment>
<dbReference type="Pfam" id="PF00293">
    <property type="entry name" value="NUDIX"/>
    <property type="match status" value="1"/>
</dbReference>
<evidence type="ECO:0000256" key="5">
    <source>
        <dbReference type="ARBA" id="ARBA00022842"/>
    </source>
</evidence>
<evidence type="ECO:0000256" key="2">
    <source>
        <dbReference type="ARBA" id="ARBA00005582"/>
    </source>
</evidence>
<reference evidence="7 8" key="1">
    <citation type="journal article" date="2016" name="Nat. Commun.">
        <title>Thousands of microbial genomes shed light on interconnected biogeochemical processes in an aquifer system.</title>
        <authorList>
            <person name="Anantharaman K."/>
            <person name="Brown C.T."/>
            <person name="Hug L.A."/>
            <person name="Sharon I."/>
            <person name="Castelle C.J."/>
            <person name="Probst A.J."/>
            <person name="Thomas B.C."/>
            <person name="Singh A."/>
            <person name="Wilkins M.J."/>
            <person name="Karaoz U."/>
            <person name="Brodie E.L."/>
            <person name="Williams K.H."/>
            <person name="Hubbard S.S."/>
            <person name="Banfield J.F."/>
        </authorList>
    </citation>
    <scope>NUCLEOTIDE SEQUENCE [LARGE SCALE GENOMIC DNA]</scope>
</reference>
<keyword evidence="4" id="KW-0378">Hydrolase</keyword>
<accession>A0A1F8GX95</accession>
<dbReference type="InterPro" id="IPR015797">
    <property type="entry name" value="NUDIX_hydrolase-like_dom_sf"/>
</dbReference>
<dbReference type="PROSITE" id="PS51462">
    <property type="entry name" value="NUDIX"/>
    <property type="match status" value="1"/>
</dbReference>
<dbReference type="GO" id="GO:0016818">
    <property type="term" value="F:hydrolase activity, acting on acid anhydrides, in phosphorus-containing anhydrides"/>
    <property type="evidence" value="ECO:0007669"/>
    <property type="project" value="TreeGrafter"/>
</dbReference>
<dbReference type="Gene3D" id="3.90.79.10">
    <property type="entry name" value="Nucleoside Triphosphate Pyrophosphohydrolase"/>
    <property type="match status" value="1"/>
</dbReference>
<dbReference type="PANTHER" id="PTHR43758">
    <property type="entry name" value="7,8-DIHYDRO-8-OXOGUANINE TRIPHOSPHATASE"/>
    <property type="match status" value="1"/>
</dbReference>
<dbReference type="PROSITE" id="PS00893">
    <property type="entry name" value="NUDIX_BOX"/>
    <property type="match status" value="1"/>
</dbReference>
<name>A0A1F8GX95_9BACT</name>
<dbReference type="PANTHER" id="PTHR43758:SF2">
    <property type="entry name" value="OXIDIZED PURINE NUCLEOSIDE TRIPHOSPHATE HYDROLASE"/>
    <property type="match status" value="1"/>
</dbReference>
<dbReference type="Proteomes" id="UP000179047">
    <property type="component" value="Unassembled WGS sequence"/>
</dbReference>
<proteinExistence type="inferred from homology"/>
<evidence type="ECO:0000259" key="6">
    <source>
        <dbReference type="PROSITE" id="PS51462"/>
    </source>
</evidence>
<dbReference type="EMBL" id="MGKP01000008">
    <property type="protein sequence ID" value="OGN29288.1"/>
    <property type="molecule type" value="Genomic_DNA"/>
</dbReference>
<comment type="similarity">
    <text evidence="2">Belongs to the Nudix hydrolase family.</text>
</comment>
<feature type="domain" description="Nudix hydrolase" evidence="6">
    <location>
        <begin position="1"/>
        <end position="127"/>
    </location>
</feature>
<dbReference type="SUPFAM" id="SSF55811">
    <property type="entry name" value="Nudix"/>
    <property type="match status" value="1"/>
</dbReference>
<gene>
    <name evidence="7" type="ORF">A3A33_03660</name>
</gene>
<organism evidence="7 8">
    <name type="scientific">Candidatus Yanofskybacteria bacterium RIFCSPLOWO2_01_FULL_49_25</name>
    <dbReference type="NCBI Taxonomy" id="1802701"/>
    <lineage>
        <taxon>Bacteria</taxon>
        <taxon>Candidatus Yanofskyibacteriota</taxon>
    </lineage>
</organism>
<dbReference type="InterPro" id="IPR000086">
    <property type="entry name" value="NUDIX_hydrolase_dom"/>
</dbReference>
<protein>
    <recommendedName>
        <fullName evidence="6">Nudix hydrolase domain-containing protein</fullName>
    </recommendedName>
</protein>
<keyword evidence="5" id="KW-0460">Magnesium</keyword>
<sequence length="141" mass="15921">MKKYTLGFIFNSSMDKVLLVHKLSPEWQRGKLNGLGGKLEPGEGGLDCIVREVREESGLSTEKDAWVRLGNLASDDWSVDVFALVYTGNSNDARSLEKEKVEWFAVQKLPANVIDNLPWLVAFAIDKLKSEKLETFSVRYK</sequence>
<evidence type="ECO:0000313" key="8">
    <source>
        <dbReference type="Proteomes" id="UP000179047"/>
    </source>
</evidence>
<keyword evidence="3" id="KW-0479">Metal-binding</keyword>
<comment type="caution">
    <text evidence="7">The sequence shown here is derived from an EMBL/GenBank/DDBJ whole genome shotgun (WGS) entry which is preliminary data.</text>
</comment>
<dbReference type="GO" id="GO:0005737">
    <property type="term" value="C:cytoplasm"/>
    <property type="evidence" value="ECO:0007669"/>
    <property type="project" value="TreeGrafter"/>
</dbReference>
<evidence type="ECO:0000256" key="4">
    <source>
        <dbReference type="ARBA" id="ARBA00022801"/>
    </source>
</evidence>
<dbReference type="GO" id="GO:0046872">
    <property type="term" value="F:metal ion binding"/>
    <property type="evidence" value="ECO:0007669"/>
    <property type="project" value="UniProtKB-KW"/>
</dbReference>
<dbReference type="InterPro" id="IPR020084">
    <property type="entry name" value="NUDIX_hydrolase_CS"/>
</dbReference>
<evidence type="ECO:0000256" key="3">
    <source>
        <dbReference type="ARBA" id="ARBA00022723"/>
    </source>
</evidence>